<dbReference type="Proteomes" id="UP001500954">
    <property type="component" value="Unassembled WGS sequence"/>
</dbReference>
<dbReference type="EMBL" id="BAABCY010000039">
    <property type="protein sequence ID" value="GAA3567312.1"/>
    <property type="molecule type" value="Genomic_DNA"/>
</dbReference>
<comment type="caution">
    <text evidence="1">The sequence shown here is derived from an EMBL/GenBank/DDBJ whole genome shotgun (WGS) entry which is preliminary data.</text>
</comment>
<name>A0ABP6XJC3_9FLAO</name>
<keyword evidence="2" id="KW-1185">Reference proteome</keyword>
<proteinExistence type="predicted"/>
<reference evidence="2" key="1">
    <citation type="journal article" date="2019" name="Int. J. Syst. Evol. Microbiol.">
        <title>The Global Catalogue of Microorganisms (GCM) 10K type strain sequencing project: providing services to taxonomists for standard genome sequencing and annotation.</title>
        <authorList>
            <consortium name="The Broad Institute Genomics Platform"/>
            <consortium name="The Broad Institute Genome Sequencing Center for Infectious Disease"/>
            <person name="Wu L."/>
            <person name="Ma J."/>
        </authorList>
    </citation>
    <scope>NUCLEOTIDE SEQUENCE [LARGE SCALE GENOMIC DNA]</scope>
    <source>
        <strain evidence="2">JCM 17111</strain>
    </source>
</reference>
<evidence type="ECO:0000313" key="2">
    <source>
        <dbReference type="Proteomes" id="UP001500954"/>
    </source>
</evidence>
<protein>
    <recommendedName>
        <fullName evidence="3">Four helix bundle protein</fullName>
    </recommendedName>
</protein>
<sequence>MVKIQRLAHGSICAFECKCLYEKDYIEFVKLAKEVGKLINYMINNPSKFGVDTE</sequence>
<organism evidence="1 2">
    <name type="scientific">Snuella lapsa</name>
    <dbReference type="NCBI Taxonomy" id="870481"/>
    <lineage>
        <taxon>Bacteria</taxon>
        <taxon>Pseudomonadati</taxon>
        <taxon>Bacteroidota</taxon>
        <taxon>Flavobacteriia</taxon>
        <taxon>Flavobacteriales</taxon>
        <taxon>Flavobacteriaceae</taxon>
        <taxon>Snuella</taxon>
    </lineage>
</organism>
<gene>
    <name evidence="1" type="ORF">GCM10022395_16800</name>
</gene>
<evidence type="ECO:0008006" key="3">
    <source>
        <dbReference type="Google" id="ProtNLM"/>
    </source>
</evidence>
<accession>A0ABP6XJC3</accession>
<evidence type="ECO:0000313" key="1">
    <source>
        <dbReference type="EMBL" id="GAA3567312.1"/>
    </source>
</evidence>